<dbReference type="GO" id="GO:0005739">
    <property type="term" value="C:mitochondrion"/>
    <property type="evidence" value="ECO:0007669"/>
    <property type="project" value="TreeGrafter"/>
</dbReference>
<evidence type="ECO:0000256" key="2">
    <source>
        <dbReference type="ARBA" id="ARBA00011738"/>
    </source>
</evidence>
<dbReference type="InterPro" id="IPR000796">
    <property type="entry name" value="Asp_trans"/>
</dbReference>
<protein>
    <recommendedName>
        <fullName evidence="7">Aspartate aminotransferase, mitochondrial</fullName>
        <ecNumber evidence="3">2.6.1.1</ecNumber>
    </recommendedName>
    <alternativeName>
        <fullName evidence="8">Kynurenine aminotransferase 4</fullName>
    </alternativeName>
    <alternativeName>
        <fullName evidence="11">Kynurenine aminotransferase IV</fullName>
    </alternativeName>
    <alternativeName>
        <fullName evidence="10">Kynurenine--oxoglutarate transaminase 4</fullName>
    </alternativeName>
    <alternativeName>
        <fullName evidence="9">Kynurenine--oxoglutarate transaminase IV</fullName>
    </alternativeName>
</protein>
<dbReference type="SUPFAM" id="SSF53383">
    <property type="entry name" value="PLP-dependent transferases"/>
    <property type="match status" value="1"/>
</dbReference>
<dbReference type="EC" id="2.6.1.1" evidence="3"/>
<keyword evidence="5" id="KW-0808">Transferase</keyword>
<dbReference type="InterPro" id="IPR015421">
    <property type="entry name" value="PyrdxlP-dep_Trfase_major"/>
</dbReference>
<dbReference type="EnsemblMetazoa" id="Aqu2.1.01352_001">
    <property type="protein sequence ID" value="Aqu2.1.01352_001"/>
    <property type="gene ID" value="Aqu2.1.01352"/>
</dbReference>
<keyword evidence="4" id="KW-0032">Aminotransferase</keyword>
<dbReference type="Pfam" id="PF00155">
    <property type="entry name" value="Aminotran_1_2"/>
    <property type="match status" value="1"/>
</dbReference>
<evidence type="ECO:0000256" key="1">
    <source>
        <dbReference type="ARBA" id="ARBA00001933"/>
    </source>
</evidence>
<comment type="subunit">
    <text evidence="2">Homodimer.</text>
</comment>
<keyword evidence="6" id="KW-0663">Pyridoxal phosphate</keyword>
<evidence type="ECO:0000256" key="10">
    <source>
        <dbReference type="ARBA" id="ARBA00042867"/>
    </source>
</evidence>
<evidence type="ECO:0000313" key="13">
    <source>
        <dbReference type="EnsemblMetazoa" id="Aqu2.1.01352_001"/>
    </source>
</evidence>
<evidence type="ECO:0000256" key="6">
    <source>
        <dbReference type="ARBA" id="ARBA00022898"/>
    </source>
</evidence>
<dbReference type="GO" id="GO:0004069">
    <property type="term" value="F:L-aspartate:2-oxoglutarate aminotransferase activity"/>
    <property type="evidence" value="ECO:0007669"/>
    <property type="project" value="UniProtKB-EC"/>
</dbReference>
<dbReference type="STRING" id="400682.A0A1X7SH25"/>
<dbReference type="PANTHER" id="PTHR11879">
    <property type="entry name" value="ASPARTATE AMINOTRANSFERASE"/>
    <property type="match status" value="1"/>
</dbReference>
<dbReference type="Gene3D" id="3.40.640.10">
    <property type="entry name" value="Type I PLP-dependent aspartate aminotransferase-like (Major domain)"/>
    <property type="match status" value="1"/>
</dbReference>
<comment type="cofactor">
    <cofactor evidence="1">
        <name>pyridoxal 5'-phosphate</name>
        <dbReference type="ChEBI" id="CHEBI:597326"/>
    </cofactor>
</comment>
<reference evidence="13" key="1">
    <citation type="submission" date="2017-05" db="UniProtKB">
        <authorList>
            <consortium name="EnsemblMetazoa"/>
        </authorList>
    </citation>
    <scope>IDENTIFICATION</scope>
</reference>
<evidence type="ECO:0000256" key="7">
    <source>
        <dbReference type="ARBA" id="ARBA00040891"/>
    </source>
</evidence>
<evidence type="ECO:0000256" key="5">
    <source>
        <dbReference type="ARBA" id="ARBA00022679"/>
    </source>
</evidence>
<evidence type="ECO:0000256" key="8">
    <source>
        <dbReference type="ARBA" id="ARBA00041257"/>
    </source>
</evidence>
<dbReference type="GO" id="GO:0030170">
    <property type="term" value="F:pyridoxal phosphate binding"/>
    <property type="evidence" value="ECO:0007669"/>
    <property type="project" value="InterPro"/>
</dbReference>
<evidence type="ECO:0000259" key="12">
    <source>
        <dbReference type="Pfam" id="PF00155"/>
    </source>
</evidence>
<evidence type="ECO:0000256" key="4">
    <source>
        <dbReference type="ARBA" id="ARBA00022576"/>
    </source>
</evidence>
<evidence type="ECO:0000256" key="3">
    <source>
        <dbReference type="ARBA" id="ARBA00012753"/>
    </source>
</evidence>
<dbReference type="InParanoid" id="A0A1X7SH25"/>
<dbReference type="eggNOG" id="KOG1411">
    <property type="taxonomic scope" value="Eukaryota"/>
</dbReference>
<dbReference type="InterPro" id="IPR004839">
    <property type="entry name" value="Aminotransferase_I/II_large"/>
</dbReference>
<accession>A0A1X7SH25</accession>
<dbReference type="GO" id="GO:0006520">
    <property type="term" value="P:amino acid metabolic process"/>
    <property type="evidence" value="ECO:0007669"/>
    <property type="project" value="InterPro"/>
</dbReference>
<evidence type="ECO:0000256" key="11">
    <source>
        <dbReference type="ARBA" id="ARBA00042891"/>
    </source>
</evidence>
<dbReference type="InterPro" id="IPR015424">
    <property type="entry name" value="PyrdxlP-dep_Trfase"/>
</dbReference>
<proteinExistence type="predicted"/>
<dbReference type="PANTHER" id="PTHR11879:SF22">
    <property type="entry name" value="ASPARTATE AMINOTRANSFERASE, MITOCHONDRIAL"/>
    <property type="match status" value="1"/>
</dbReference>
<dbReference type="AlphaFoldDB" id="A0A1X7SH25"/>
<dbReference type="OrthoDB" id="6752799at2759"/>
<feature type="domain" description="Aminotransferase class I/classII large" evidence="12">
    <location>
        <begin position="1"/>
        <end position="51"/>
    </location>
</feature>
<evidence type="ECO:0000256" key="9">
    <source>
        <dbReference type="ARBA" id="ARBA00041746"/>
    </source>
</evidence>
<organism evidence="13">
    <name type="scientific">Amphimedon queenslandica</name>
    <name type="common">Sponge</name>
    <dbReference type="NCBI Taxonomy" id="400682"/>
    <lineage>
        <taxon>Eukaryota</taxon>
        <taxon>Metazoa</taxon>
        <taxon>Porifera</taxon>
        <taxon>Demospongiae</taxon>
        <taxon>Heteroscleromorpha</taxon>
        <taxon>Haplosclerida</taxon>
        <taxon>Niphatidae</taxon>
        <taxon>Amphimedon</taxon>
    </lineage>
</organism>
<name>A0A1X7SH25_AMPQE</name>
<sequence>EKNHYVFMDMAYQGFSTGDLDRDASALRLFVCDGHQLSYAQSFSKNMGLYGI</sequence>